<dbReference type="EMBL" id="CAAGWG010000009">
    <property type="protein sequence ID" value="VGD13090.1"/>
    <property type="molecule type" value="Genomic_DNA"/>
</dbReference>
<reference evidence="1 2" key="1">
    <citation type="submission" date="2019-03" db="EMBL/GenBank/DDBJ databases">
        <authorList>
            <consortium name="Pathogen Informatics"/>
        </authorList>
    </citation>
    <scope>NUCLEOTIDE SEQUENCE [LARGE SCALE GENOMIC DNA]</scope>
    <source>
        <strain evidence="1 2">5012STDY7312589</strain>
    </source>
</reference>
<accession>A0AB74QSU0</accession>
<protein>
    <submittedName>
        <fullName evidence="1">Acetyltransferase</fullName>
    </submittedName>
</protein>
<dbReference type="Proteomes" id="UP000294876">
    <property type="component" value="Unassembled WGS sequence"/>
</dbReference>
<comment type="caution">
    <text evidence="1">The sequence shown here is derived from an EMBL/GenBank/DDBJ whole genome shotgun (WGS) entry which is preliminary data.</text>
</comment>
<dbReference type="InterPro" id="IPR011004">
    <property type="entry name" value="Trimer_LpxA-like_sf"/>
</dbReference>
<dbReference type="SUPFAM" id="SSF51161">
    <property type="entry name" value="Trimeric LpxA-like enzymes"/>
    <property type="match status" value="1"/>
</dbReference>
<name>A0AB74QSU0_KLEPN</name>
<organism evidence="1 2">
    <name type="scientific">Klebsiella pneumoniae</name>
    <dbReference type="NCBI Taxonomy" id="573"/>
    <lineage>
        <taxon>Bacteria</taxon>
        <taxon>Pseudomonadati</taxon>
        <taxon>Pseudomonadota</taxon>
        <taxon>Gammaproteobacteria</taxon>
        <taxon>Enterobacterales</taxon>
        <taxon>Enterobacteriaceae</taxon>
        <taxon>Klebsiella/Raoultella group</taxon>
        <taxon>Klebsiella</taxon>
        <taxon>Klebsiella pneumoniae complex</taxon>
    </lineage>
</organism>
<evidence type="ECO:0000313" key="2">
    <source>
        <dbReference type="Proteomes" id="UP000294876"/>
    </source>
</evidence>
<dbReference type="AlphaFoldDB" id="A0AB74QSU0"/>
<proteinExistence type="predicted"/>
<gene>
    <name evidence="1" type="ORF">SAMEA104567804_02920</name>
</gene>
<sequence>MPELRDTGVRNVVCGENVVIYQPANLYDCQLGDNVFVGPFVEI</sequence>
<evidence type="ECO:0000313" key="1">
    <source>
        <dbReference type="EMBL" id="VGD13090.1"/>
    </source>
</evidence>